<dbReference type="PANTHER" id="PTHR33571">
    <property type="entry name" value="SSL8005 PROTEIN"/>
    <property type="match status" value="1"/>
</dbReference>
<dbReference type="GO" id="GO:0005524">
    <property type="term" value="F:ATP binding"/>
    <property type="evidence" value="ECO:0007669"/>
    <property type="project" value="UniProtKB-KW"/>
</dbReference>
<evidence type="ECO:0000256" key="3">
    <source>
        <dbReference type="ARBA" id="ARBA00022695"/>
    </source>
</evidence>
<keyword evidence="6" id="KW-0067">ATP-binding</keyword>
<gene>
    <name evidence="9" type="ORF">CKO25_17245</name>
</gene>
<accession>A0A9X0WKP7</accession>
<dbReference type="InterPro" id="IPR052038">
    <property type="entry name" value="Type-VII_TA_antitoxin"/>
</dbReference>
<feature type="domain" description="Polymerase beta nucleotidyltransferase" evidence="8">
    <location>
        <begin position="58"/>
        <end position="133"/>
    </location>
</feature>
<evidence type="ECO:0000313" key="9">
    <source>
        <dbReference type="EMBL" id="MBK1646358.1"/>
    </source>
</evidence>
<dbReference type="InterPro" id="IPR041633">
    <property type="entry name" value="Polbeta"/>
</dbReference>
<keyword evidence="7" id="KW-0460">Magnesium</keyword>
<dbReference type="AlphaFoldDB" id="A0A9X0WKP7"/>
<comment type="cofactor">
    <cofactor evidence="1">
        <name>Mg(2+)</name>
        <dbReference type="ChEBI" id="CHEBI:18420"/>
    </cofactor>
</comment>
<evidence type="ECO:0000256" key="7">
    <source>
        <dbReference type="ARBA" id="ARBA00022842"/>
    </source>
</evidence>
<keyword evidence="3" id="KW-0548">Nucleotidyltransferase</keyword>
<dbReference type="GO" id="GO:0016779">
    <property type="term" value="F:nucleotidyltransferase activity"/>
    <property type="evidence" value="ECO:0007669"/>
    <property type="project" value="UniProtKB-KW"/>
</dbReference>
<dbReference type="Gene3D" id="3.30.460.10">
    <property type="entry name" value="Beta Polymerase, domain 2"/>
    <property type="match status" value="1"/>
</dbReference>
<dbReference type="GO" id="GO:0046872">
    <property type="term" value="F:metal ion binding"/>
    <property type="evidence" value="ECO:0007669"/>
    <property type="project" value="UniProtKB-KW"/>
</dbReference>
<evidence type="ECO:0000256" key="6">
    <source>
        <dbReference type="ARBA" id="ARBA00022840"/>
    </source>
</evidence>
<dbReference type="SUPFAM" id="SSF81301">
    <property type="entry name" value="Nucleotidyltransferase"/>
    <property type="match status" value="1"/>
</dbReference>
<evidence type="ECO:0000313" key="10">
    <source>
        <dbReference type="Proteomes" id="UP001138802"/>
    </source>
</evidence>
<dbReference type="PANTHER" id="PTHR33571:SF12">
    <property type="entry name" value="BSL3053 PROTEIN"/>
    <property type="match status" value="1"/>
</dbReference>
<organism evidence="9 10">
    <name type="scientific">Thiocapsa imhoffii</name>
    <dbReference type="NCBI Taxonomy" id="382777"/>
    <lineage>
        <taxon>Bacteria</taxon>
        <taxon>Pseudomonadati</taxon>
        <taxon>Pseudomonadota</taxon>
        <taxon>Gammaproteobacteria</taxon>
        <taxon>Chromatiales</taxon>
        <taxon>Chromatiaceae</taxon>
        <taxon>Thiocapsa</taxon>
    </lineage>
</organism>
<evidence type="ECO:0000256" key="1">
    <source>
        <dbReference type="ARBA" id="ARBA00001946"/>
    </source>
</evidence>
<evidence type="ECO:0000256" key="2">
    <source>
        <dbReference type="ARBA" id="ARBA00022679"/>
    </source>
</evidence>
<keyword evidence="4" id="KW-0479">Metal-binding</keyword>
<dbReference type="InterPro" id="IPR043519">
    <property type="entry name" value="NT_sf"/>
</dbReference>
<name>A0A9X0WKP7_9GAMM</name>
<keyword evidence="2" id="KW-0808">Transferase</keyword>
<proteinExistence type="predicted"/>
<keyword evidence="5" id="KW-0547">Nucleotide-binding</keyword>
<sequence>MAHPNSPSSDSDSQDVTATAPAFDYSRLKARWTEQRRASVTLSECLLEQVEREGADVFRRYHTTQAIVFGSVAEGRAHSRSDIDLVVLGTDPADYWALRRDLEETLGRPVDLHTESDDARFVAQAIARGKVIYLCSATPTRSS</sequence>
<dbReference type="Pfam" id="PF18765">
    <property type="entry name" value="Polbeta"/>
    <property type="match status" value="1"/>
</dbReference>
<dbReference type="Proteomes" id="UP001138802">
    <property type="component" value="Unassembled WGS sequence"/>
</dbReference>
<dbReference type="CDD" id="cd05403">
    <property type="entry name" value="NT_KNTase_like"/>
    <property type="match status" value="1"/>
</dbReference>
<evidence type="ECO:0000259" key="8">
    <source>
        <dbReference type="Pfam" id="PF18765"/>
    </source>
</evidence>
<reference evidence="9 10" key="1">
    <citation type="journal article" date="2020" name="Microorganisms">
        <title>Osmotic Adaptation and Compatible Solute Biosynthesis of Phototrophic Bacteria as Revealed from Genome Analyses.</title>
        <authorList>
            <person name="Imhoff J.F."/>
            <person name="Rahn T."/>
            <person name="Kunzel S."/>
            <person name="Keller A."/>
            <person name="Neulinger S.C."/>
        </authorList>
    </citation>
    <scope>NUCLEOTIDE SEQUENCE [LARGE SCALE GENOMIC DNA]</scope>
    <source>
        <strain evidence="9 10">DSM 21303</strain>
    </source>
</reference>
<dbReference type="EMBL" id="NRSD01000024">
    <property type="protein sequence ID" value="MBK1646358.1"/>
    <property type="molecule type" value="Genomic_DNA"/>
</dbReference>
<evidence type="ECO:0000256" key="5">
    <source>
        <dbReference type="ARBA" id="ARBA00022741"/>
    </source>
</evidence>
<comment type="caution">
    <text evidence="9">The sequence shown here is derived from an EMBL/GenBank/DDBJ whole genome shotgun (WGS) entry which is preliminary data.</text>
</comment>
<keyword evidence="10" id="KW-1185">Reference proteome</keyword>
<protein>
    <submittedName>
        <fullName evidence="9">DNA polymerase beta</fullName>
    </submittedName>
</protein>
<evidence type="ECO:0000256" key="4">
    <source>
        <dbReference type="ARBA" id="ARBA00022723"/>
    </source>
</evidence>